<keyword evidence="1" id="KW-0694">RNA-binding</keyword>
<dbReference type="SUPFAM" id="SSF54928">
    <property type="entry name" value="RNA-binding domain, RBD"/>
    <property type="match status" value="1"/>
</dbReference>
<evidence type="ECO:0000256" key="1">
    <source>
        <dbReference type="PROSITE-ProRule" id="PRU00176"/>
    </source>
</evidence>
<dbReference type="PROSITE" id="PS50102">
    <property type="entry name" value="RRM"/>
    <property type="match status" value="1"/>
</dbReference>
<feature type="domain" description="RRM" evidence="3">
    <location>
        <begin position="635"/>
        <end position="724"/>
    </location>
</feature>
<evidence type="ECO:0000313" key="5">
    <source>
        <dbReference type="Proteomes" id="UP001642484"/>
    </source>
</evidence>
<dbReference type="Gene3D" id="3.30.70.330">
    <property type="match status" value="1"/>
</dbReference>
<dbReference type="EMBL" id="CAXAMN010024361">
    <property type="protein sequence ID" value="CAK9086028.1"/>
    <property type="molecule type" value="Genomic_DNA"/>
</dbReference>
<comment type="caution">
    <text evidence="4">The sequence shown here is derived from an EMBL/GenBank/DDBJ whole genome shotgun (WGS) entry which is preliminary data.</text>
</comment>
<dbReference type="InterPro" id="IPR000504">
    <property type="entry name" value="RRM_dom"/>
</dbReference>
<evidence type="ECO:0000259" key="3">
    <source>
        <dbReference type="PROSITE" id="PS50102"/>
    </source>
</evidence>
<protein>
    <recommendedName>
        <fullName evidence="3">RRM domain-containing protein</fullName>
    </recommendedName>
</protein>
<name>A0ABP0QDD2_9DINO</name>
<dbReference type="CDD" id="cd00590">
    <property type="entry name" value="RRM_SF"/>
    <property type="match status" value="1"/>
</dbReference>
<accession>A0ABP0QDD2</accession>
<dbReference type="InterPro" id="IPR012677">
    <property type="entry name" value="Nucleotide-bd_a/b_plait_sf"/>
</dbReference>
<dbReference type="Proteomes" id="UP001642484">
    <property type="component" value="Unassembled WGS sequence"/>
</dbReference>
<reference evidence="4 5" key="1">
    <citation type="submission" date="2024-02" db="EMBL/GenBank/DDBJ databases">
        <authorList>
            <person name="Chen Y."/>
            <person name="Shah S."/>
            <person name="Dougan E. K."/>
            <person name="Thang M."/>
            <person name="Chan C."/>
        </authorList>
    </citation>
    <scope>NUCLEOTIDE SEQUENCE [LARGE SCALE GENOMIC DNA]</scope>
</reference>
<sequence length="895" mass="98037">MRSFLHLCLLPVAQLLRLQAQQGSVCVEHCPSGLSCSCLALNRGLRVCEPTGFLAPPPVAQRWERQGLSCDVRLPQGARPMAPPPVVGLGAVVDPREEPELRTWAQEVGQGFYSQYFLVHHHDGTSLGVPILAGADVHREYLETVSSTLEHMLLRLVDQEVLANLSHVGVRFLIAGEESHGEDPWLKHPEVSRRFVTGLGGGAPWFPSTGVYEGESQVTVLEEMLHTIQYCALSPRRVCMYHKAYQQAMEQQLYTTDDSGSEVDGEPVPTLQADEYLAMAMHRWFGSGDGSEEYKVPGNTNASTGRQALRARDANAFCVLSTLFRADDAWNPEERRRPWDRWPNVAMDREEVKVLCEPVLEALGRGCPDSSTHWPTERPLGDVSDCFRPSRAKLDDAKLGAERSFVAAKAAQEAVEDSSSRCRGVTAEWPLLTTATQAEGMGEMGPDVTMQTLGAPEGRGPRMLGLGVNDDEGNLDLKQLTLFNGLVKSWDESQGLVRPDGVQDGALDIVVRRSARGAQTRRNAVSAPVDAVSSPEALAFAELEVLGPQEICVGCAVQLEADLSEAKTSYEATKCVVVGAPMQQVPQAGRADVEAAKDALAAVDVGSAEAAVEAVAAEAATVLRPPAMARNDPCENLFITGLPAEIDEKQLRELFTFYGTAKGPELFFMPRVVRCKVLPNNGMQDRAGLVEMIDVGQAAWIVQNLNGNVPAGLTNPIKVVFSQSRGKMAQRQSQYQQGPYDQQQEPQRIPTEIEDLAINSFCQLAILAKAHSEAVAHAVMLEGSYAWCAHRVEPGLEIKMATHTNDAGNKIWVGQIPLGTHKDVIWHEFTKYGPVQDVYLRDDGKVYGRMCLGFQRRKPGWICAFAFRLRDGPIGRSEEKEGLQMEVWESGRSES</sequence>
<organism evidence="4 5">
    <name type="scientific">Durusdinium trenchii</name>
    <dbReference type="NCBI Taxonomy" id="1381693"/>
    <lineage>
        <taxon>Eukaryota</taxon>
        <taxon>Sar</taxon>
        <taxon>Alveolata</taxon>
        <taxon>Dinophyceae</taxon>
        <taxon>Suessiales</taxon>
        <taxon>Symbiodiniaceae</taxon>
        <taxon>Durusdinium</taxon>
    </lineage>
</organism>
<proteinExistence type="predicted"/>
<evidence type="ECO:0000313" key="4">
    <source>
        <dbReference type="EMBL" id="CAK9086028.1"/>
    </source>
</evidence>
<gene>
    <name evidence="4" type="ORF">CCMP2556_LOCUS41721</name>
</gene>
<feature type="signal peptide" evidence="2">
    <location>
        <begin position="1"/>
        <end position="20"/>
    </location>
</feature>
<feature type="chain" id="PRO_5046177421" description="RRM domain-containing protein" evidence="2">
    <location>
        <begin position="21"/>
        <end position="895"/>
    </location>
</feature>
<keyword evidence="2" id="KW-0732">Signal</keyword>
<dbReference type="InterPro" id="IPR035979">
    <property type="entry name" value="RBD_domain_sf"/>
</dbReference>
<evidence type="ECO:0000256" key="2">
    <source>
        <dbReference type="SAM" id="SignalP"/>
    </source>
</evidence>
<keyword evidence="5" id="KW-1185">Reference proteome</keyword>